<evidence type="ECO:0000313" key="1">
    <source>
        <dbReference type="EMBL" id="QLG51023.1"/>
    </source>
</evidence>
<sequence>MPSTGDPRPPLPEWITDAYAILSDYTTDTDSEKREYTVPSIERERAIEILRSADELALEPEDADHAITRLIERGYFYEVDNELRVTLPSGMQ</sequence>
<evidence type="ECO:0000313" key="2">
    <source>
        <dbReference type="Proteomes" id="UP000509241"/>
    </source>
</evidence>
<gene>
    <name evidence="1" type="ORF">HYG82_20415</name>
</gene>
<dbReference type="Proteomes" id="UP000509241">
    <property type="component" value="Chromosome"/>
</dbReference>
<dbReference type="GeneID" id="56035708"/>
<reference evidence="1 2" key="1">
    <citation type="submission" date="2020-07" db="EMBL/GenBank/DDBJ databases">
        <authorList>
            <person name="Cui H."/>
        </authorList>
    </citation>
    <scope>NUCLEOTIDE SEQUENCE [LARGE SCALE GENOMIC DNA]</scope>
    <source>
        <strain evidence="1 2">YPL8</strain>
    </source>
</reference>
<dbReference type="AlphaFoldDB" id="A0A7D5K8U7"/>
<dbReference type="KEGG" id="haly:HYG82_20415"/>
<dbReference type="RefSeq" id="WP_179264129.1">
    <property type="nucleotide sequence ID" value="NZ_CP058601.1"/>
</dbReference>
<protein>
    <submittedName>
        <fullName evidence="1">Uncharacterized protein</fullName>
    </submittedName>
</protein>
<dbReference type="OrthoDB" id="256940at2157"/>
<organism evidence="1 2">
    <name type="scientific">Natrinema halophilum</name>
    <dbReference type="NCBI Taxonomy" id="1699371"/>
    <lineage>
        <taxon>Archaea</taxon>
        <taxon>Methanobacteriati</taxon>
        <taxon>Methanobacteriota</taxon>
        <taxon>Stenosarchaea group</taxon>
        <taxon>Halobacteria</taxon>
        <taxon>Halobacteriales</taxon>
        <taxon>Natrialbaceae</taxon>
        <taxon>Natrinema</taxon>
    </lineage>
</organism>
<keyword evidence="2" id="KW-1185">Reference proteome</keyword>
<name>A0A7D5K8U7_9EURY</name>
<dbReference type="EMBL" id="CP058601">
    <property type="protein sequence ID" value="QLG51023.1"/>
    <property type="molecule type" value="Genomic_DNA"/>
</dbReference>
<accession>A0A7D5K8U7</accession>
<proteinExistence type="predicted"/>